<comment type="caution">
    <text evidence="2">The sequence shown here is derived from an EMBL/GenBank/DDBJ whole genome shotgun (WGS) entry which is preliminary data.</text>
</comment>
<feature type="compositionally biased region" description="Polar residues" evidence="1">
    <location>
        <begin position="37"/>
        <end position="53"/>
    </location>
</feature>
<gene>
    <name evidence="2" type="ORF">QVD17_00061</name>
</gene>
<evidence type="ECO:0000313" key="2">
    <source>
        <dbReference type="EMBL" id="KAK1434323.1"/>
    </source>
</evidence>
<protein>
    <submittedName>
        <fullName evidence="2">Uncharacterized protein</fullName>
    </submittedName>
</protein>
<name>A0AAD8L4B5_TARER</name>
<evidence type="ECO:0000313" key="3">
    <source>
        <dbReference type="Proteomes" id="UP001229421"/>
    </source>
</evidence>
<feature type="region of interest" description="Disordered" evidence="1">
    <location>
        <begin position="37"/>
        <end position="88"/>
    </location>
</feature>
<accession>A0AAD8L4B5</accession>
<reference evidence="2" key="1">
    <citation type="journal article" date="2023" name="bioRxiv">
        <title>Improved chromosome-level genome assembly for marigold (Tagetes erecta).</title>
        <authorList>
            <person name="Jiang F."/>
            <person name="Yuan L."/>
            <person name="Wang S."/>
            <person name="Wang H."/>
            <person name="Xu D."/>
            <person name="Wang A."/>
            <person name="Fan W."/>
        </authorList>
    </citation>
    <scope>NUCLEOTIDE SEQUENCE</scope>
    <source>
        <strain evidence="2">WSJ</strain>
        <tissue evidence="2">Leaf</tissue>
    </source>
</reference>
<keyword evidence="3" id="KW-1185">Reference proteome</keyword>
<dbReference type="EMBL" id="JAUHHV010000001">
    <property type="protein sequence ID" value="KAK1434323.1"/>
    <property type="molecule type" value="Genomic_DNA"/>
</dbReference>
<dbReference type="AlphaFoldDB" id="A0AAD8L4B5"/>
<sequence>MDSLSSKVKDIDGPVLKSCLKKGLDDGLKHAKQQELKFQTGTQEHVSTVTSASHAHDMDSYANKLAEGSKKGESSSSKQGRNSDYDGDSDVEVIYDEMEQSLKDNIGVLIKSSEGASTPDISVNEKRHKLEELQEQIDKSPFDESLREMETRCMRDFENASLDEEQFMKQKSKIEWLSAGDSNSAYFHRALKNKINKGRINSIVDSGGTFLQHDEVPDAFVNHYKVFLGSESSSVIVNRLNIFTRRLNSDTADAMVKDVSSLDVMPFVEGQLPVKYLGVPLISSRLTRFKGTRGNKQLLDRWNIKVDMQMEDKDNG</sequence>
<proteinExistence type="predicted"/>
<organism evidence="2 3">
    <name type="scientific">Tagetes erecta</name>
    <name type="common">African marigold</name>
    <dbReference type="NCBI Taxonomy" id="13708"/>
    <lineage>
        <taxon>Eukaryota</taxon>
        <taxon>Viridiplantae</taxon>
        <taxon>Streptophyta</taxon>
        <taxon>Embryophyta</taxon>
        <taxon>Tracheophyta</taxon>
        <taxon>Spermatophyta</taxon>
        <taxon>Magnoliopsida</taxon>
        <taxon>eudicotyledons</taxon>
        <taxon>Gunneridae</taxon>
        <taxon>Pentapetalae</taxon>
        <taxon>asterids</taxon>
        <taxon>campanulids</taxon>
        <taxon>Asterales</taxon>
        <taxon>Asteraceae</taxon>
        <taxon>Asteroideae</taxon>
        <taxon>Heliantheae alliance</taxon>
        <taxon>Tageteae</taxon>
        <taxon>Tagetes</taxon>
    </lineage>
</organism>
<evidence type="ECO:0000256" key="1">
    <source>
        <dbReference type="SAM" id="MobiDB-lite"/>
    </source>
</evidence>
<dbReference type="Proteomes" id="UP001229421">
    <property type="component" value="Unassembled WGS sequence"/>
</dbReference>